<sequence>MYGDAGGAWSHRWTLSPAKIAASGGQRRCWGGAMVVEVAGGGDGGGGRQWWRWRRRSPVVVVLAGWSGLSEYEKYHLANKQAELEINFDMFIFDEGAKADQMIRKMSAKFMQLECTDSPHLCGSCIPLTRKKVTIRSPVHPSAVCGFFFHPLLKDYRLLLVHPKGNRFEYFVYSLGSQQWRKLADLSYRPGAFDQPIIMNGALHWRISNEGTKEYHHVMMFNMGTEKFRAMPYSKTEYNKRMRHSYAILLESKGKLANRCNWVGFGGDMVNQINELEW</sequence>
<gene>
    <name evidence="1" type="ORF">RHMOL_Rhmol11G0150900</name>
</gene>
<protein>
    <submittedName>
        <fullName evidence="1">Uncharacterized protein</fullName>
    </submittedName>
</protein>
<organism evidence="1 2">
    <name type="scientific">Rhododendron molle</name>
    <name type="common">Chinese azalea</name>
    <name type="synonym">Azalea mollis</name>
    <dbReference type="NCBI Taxonomy" id="49168"/>
    <lineage>
        <taxon>Eukaryota</taxon>
        <taxon>Viridiplantae</taxon>
        <taxon>Streptophyta</taxon>
        <taxon>Embryophyta</taxon>
        <taxon>Tracheophyta</taxon>
        <taxon>Spermatophyta</taxon>
        <taxon>Magnoliopsida</taxon>
        <taxon>eudicotyledons</taxon>
        <taxon>Gunneridae</taxon>
        <taxon>Pentapetalae</taxon>
        <taxon>asterids</taxon>
        <taxon>Ericales</taxon>
        <taxon>Ericaceae</taxon>
        <taxon>Ericoideae</taxon>
        <taxon>Rhodoreae</taxon>
        <taxon>Rhododendron</taxon>
    </lineage>
</organism>
<dbReference type="EMBL" id="CM046398">
    <property type="protein sequence ID" value="KAI8531622.1"/>
    <property type="molecule type" value="Genomic_DNA"/>
</dbReference>
<evidence type="ECO:0000313" key="2">
    <source>
        <dbReference type="Proteomes" id="UP001062846"/>
    </source>
</evidence>
<dbReference type="Proteomes" id="UP001062846">
    <property type="component" value="Chromosome 11"/>
</dbReference>
<reference evidence="1" key="1">
    <citation type="submission" date="2022-02" db="EMBL/GenBank/DDBJ databases">
        <title>Plant Genome Project.</title>
        <authorList>
            <person name="Zhang R.-G."/>
        </authorList>
    </citation>
    <scope>NUCLEOTIDE SEQUENCE</scope>
    <source>
        <strain evidence="1">AT1</strain>
    </source>
</reference>
<comment type="caution">
    <text evidence="1">The sequence shown here is derived from an EMBL/GenBank/DDBJ whole genome shotgun (WGS) entry which is preliminary data.</text>
</comment>
<proteinExistence type="predicted"/>
<name>A0ACC0LSR7_RHOML</name>
<keyword evidence="2" id="KW-1185">Reference proteome</keyword>
<accession>A0ACC0LSR7</accession>
<evidence type="ECO:0000313" key="1">
    <source>
        <dbReference type="EMBL" id="KAI8531622.1"/>
    </source>
</evidence>